<dbReference type="AlphaFoldDB" id="A0A6I4W2E8"/>
<accession>A0A6I4W2E8</accession>
<sequence length="290" mass="31087">MVTMEAFWSVRRPVSALHAGDHAWLACSGAEEHEHVVGAFVRDGLLAREKVVYVAAEPEPRIPGVVGTPSPELLTVLHAGHTGPRKALDAVTAEVEAAECAGFAGVRVTLDLTCAARDPELTRELMACDAALDHLVRPSAALSVLCRVDRRRVPPDAVDLLRAAHSVHAAPDPDFEDTVLRIVRTFDPRGLELSGELDASRHTVLDQALATVLAHGDDGPVHLDLAELRFIDLGALNMLAEVASRRAGRAPLVLDRMPSQLHEVIATVGWNMLPGLEVGRAAVLDPVPRP</sequence>
<evidence type="ECO:0000313" key="3">
    <source>
        <dbReference type="Proteomes" id="UP000431901"/>
    </source>
</evidence>
<dbReference type="EMBL" id="WUTW01000001">
    <property type="protein sequence ID" value="MXQ62860.1"/>
    <property type="molecule type" value="Genomic_DNA"/>
</dbReference>
<dbReference type="InterPro" id="IPR002645">
    <property type="entry name" value="STAS_dom"/>
</dbReference>
<feature type="domain" description="STAS" evidence="1">
    <location>
        <begin position="191"/>
        <end position="242"/>
    </location>
</feature>
<keyword evidence="3" id="KW-1185">Reference proteome</keyword>
<dbReference type="Gene3D" id="3.30.750.24">
    <property type="entry name" value="STAS domain"/>
    <property type="match status" value="1"/>
</dbReference>
<dbReference type="OrthoDB" id="116243at2"/>
<dbReference type="SUPFAM" id="SSF52091">
    <property type="entry name" value="SpoIIaa-like"/>
    <property type="match status" value="1"/>
</dbReference>
<evidence type="ECO:0000313" key="2">
    <source>
        <dbReference type="EMBL" id="MXQ62860.1"/>
    </source>
</evidence>
<dbReference type="Proteomes" id="UP000431901">
    <property type="component" value="Unassembled WGS sequence"/>
</dbReference>
<dbReference type="Pfam" id="PF13466">
    <property type="entry name" value="STAS_2"/>
    <property type="match status" value="1"/>
</dbReference>
<reference evidence="2 3" key="1">
    <citation type="submission" date="2019-12" db="EMBL/GenBank/DDBJ databases">
        <title>Nocardia macrotermitis sp. nov. and Nocardia aurantia sp. nov., isolated from the gut of the fungus growing-termite Macrotermes natalensis.</title>
        <authorList>
            <person name="Christine B."/>
            <person name="Rene B."/>
        </authorList>
    </citation>
    <scope>NUCLEOTIDE SEQUENCE [LARGE SCALE GENOMIC DNA]</scope>
    <source>
        <strain evidence="2 3">DSM 102126</strain>
    </source>
</reference>
<protein>
    <submittedName>
        <fullName evidence="2">STAS domain-containing protein</fullName>
    </submittedName>
</protein>
<dbReference type="PROSITE" id="PS50801">
    <property type="entry name" value="STAS"/>
    <property type="match status" value="1"/>
</dbReference>
<organism evidence="2 3">
    <name type="scientific">Actinomadura rayongensis</name>
    <dbReference type="NCBI Taxonomy" id="1429076"/>
    <lineage>
        <taxon>Bacteria</taxon>
        <taxon>Bacillati</taxon>
        <taxon>Actinomycetota</taxon>
        <taxon>Actinomycetes</taxon>
        <taxon>Streptosporangiales</taxon>
        <taxon>Thermomonosporaceae</taxon>
        <taxon>Actinomadura</taxon>
    </lineage>
</organism>
<name>A0A6I4W2E8_9ACTN</name>
<proteinExistence type="predicted"/>
<dbReference type="InterPro" id="IPR058548">
    <property type="entry name" value="MlaB-like_STAS"/>
</dbReference>
<gene>
    <name evidence="2" type="ORF">GQ466_02315</name>
</gene>
<dbReference type="Pfam" id="PF14417">
    <property type="entry name" value="MEDS"/>
    <property type="match status" value="1"/>
</dbReference>
<dbReference type="InterPro" id="IPR025847">
    <property type="entry name" value="MEDS_domain"/>
</dbReference>
<dbReference type="CDD" id="cd07043">
    <property type="entry name" value="STAS_anti-anti-sigma_factors"/>
    <property type="match status" value="1"/>
</dbReference>
<dbReference type="InterPro" id="IPR036513">
    <property type="entry name" value="STAS_dom_sf"/>
</dbReference>
<comment type="caution">
    <text evidence="2">The sequence shown here is derived from an EMBL/GenBank/DDBJ whole genome shotgun (WGS) entry which is preliminary data.</text>
</comment>
<evidence type="ECO:0000259" key="1">
    <source>
        <dbReference type="PROSITE" id="PS50801"/>
    </source>
</evidence>